<organism evidence="1 2">
    <name type="scientific">Erwinia phage vB_EamM_Simmy50</name>
    <dbReference type="NCBI Taxonomy" id="1815988"/>
    <lineage>
        <taxon>Viruses</taxon>
        <taxon>Duplodnaviria</taxon>
        <taxon>Heunggongvirae</taxon>
        <taxon>Uroviricota</taxon>
        <taxon>Caudoviricetes</taxon>
        <taxon>Chimalliviridae</taxon>
        <taxon>Agricanvirus</taxon>
        <taxon>Agricanvirus simmy50</taxon>
    </lineage>
</organism>
<accession>A0A1Z2XX82</accession>
<keyword evidence="2" id="KW-1185">Reference proteome</keyword>
<dbReference type="EMBL" id="KU886223">
    <property type="protein sequence ID" value="ASB43074.1"/>
    <property type="molecule type" value="Genomic_DNA"/>
</dbReference>
<dbReference type="Proteomes" id="UP000222975">
    <property type="component" value="Segment"/>
</dbReference>
<evidence type="ECO:0000313" key="1">
    <source>
        <dbReference type="EMBL" id="ASB43074.1"/>
    </source>
</evidence>
<proteinExistence type="predicted"/>
<protein>
    <submittedName>
        <fullName evidence="1">Uncharacterized protein</fullName>
    </submittedName>
</protein>
<sequence length="122" mass="13873">MAKSDRSDSIISCIWTAMRTTPLSGSKESKMKGTLVEHLASRGYDVARYKTQWLADTQLTVPLFDFDHKLKGYQVYTPDAPKHAANPKEARYFTRGLGKQLVWGLELEISINNQQITNRILN</sequence>
<gene>
    <name evidence="1" type="ORF">SIMMY50_49</name>
</gene>
<name>A0A1Z2XX82_9CAUD</name>
<evidence type="ECO:0000313" key="2">
    <source>
        <dbReference type="Proteomes" id="UP000222975"/>
    </source>
</evidence>
<reference evidence="2" key="1">
    <citation type="submission" date="2016-03" db="EMBL/GenBank/DDBJ databases">
        <authorList>
            <person name="Sharma R."/>
            <person name="Simister A.R."/>
            <person name="Berg J.A."/>
            <person name="Jensen G.L."/>
            <person name="Keele B.R."/>
            <person name="Ward M.E.H."/>
            <person name="Breakwell D.P."/>
            <person name="Hope S."/>
            <person name="Grose J.H."/>
        </authorList>
    </citation>
    <scope>NUCLEOTIDE SEQUENCE [LARGE SCALE GENOMIC DNA]</scope>
</reference>